<reference evidence="1 2" key="1">
    <citation type="submission" date="2021-06" db="EMBL/GenBank/DDBJ databases">
        <title>Caerostris extrusa draft genome.</title>
        <authorList>
            <person name="Kono N."/>
            <person name="Arakawa K."/>
        </authorList>
    </citation>
    <scope>NUCLEOTIDE SEQUENCE [LARGE SCALE GENOMIC DNA]</scope>
</reference>
<sequence>MGPYFSRNGRSEDALMTIEGGSFARGAIIRAIRILRKRQRATKNTDSFHQRCEGLSLLLISSDENHDSRSIPQPPPSPRNVFPSCYRKTFPLKTSALSFKEAVCR</sequence>
<organism evidence="1 2">
    <name type="scientific">Caerostris extrusa</name>
    <name type="common">Bark spider</name>
    <name type="synonym">Caerostris bankana</name>
    <dbReference type="NCBI Taxonomy" id="172846"/>
    <lineage>
        <taxon>Eukaryota</taxon>
        <taxon>Metazoa</taxon>
        <taxon>Ecdysozoa</taxon>
        <taxon>Arthropoda</taxon>
        <taxon>Chelicerata</taxon>
        <taxon>Arachnida</taxon>
        <taxon>Araneae</taxon>
        <taxon>Araneomorphae</taxon>
        <taxon>Entelegynae</taxon>
        <taxon>Araneoidea</taxon>
        <taxon>Araneidae</taxon>
        <taxon>Caerostris</taxon>
    </lineage>
</organism>
<comment type="caution">
    <text evidence="1">The sequence shown here is derived from an EMBL/GenBank/DDBJ whole genome shotgun (WGS) entry which is preliminary data.</text>
</comment>
<keyword evidence="2" id="KW-1185">Reference proteome</keyword>
<proteinExistence type="predicted"/>
<protein>
    <submittedName>
        <fullName evidence="1">Uncharacterized protein</fullName>
    </submittedName>
</protein>
<dbReference type="EMBL" id="BPLR01017022">
    <property type="protein sequence ID" value="GIY88091.1"/>
    <property type="molecule type" value="Genomic_DNA"/>
</dbReference>
<dbReference type="AlphaFoldDB" id="A0AAV4WZX5"/>
<accession>A0AAV4WZX5</accession>
<name>A0AAV4WZX5_CAEEX</name>
<dbReference type="Proteomes" id="UP001054945">
    <property type="component" value="Unassembled WGS sequence"/>
</dbReference>
<evidence type="ECO:0000313" key="1">
    <source>
        <dbReference type="EMBL" id="GIY88091.1"/>
    </source>
</evidence>
<evidence type="ECO:0000313" key="2">
    <source>
        <dbReference type="Proteomes" id="UP001054945"/>
    </source>
</evidence>
<gene>
    <name evidence="1" type="ORF">CEXT_556291</name>
</gene>